<dbReference type="PATRIC" id="fig|1036673.3.peg.3139"/>
<proteinExistence type="predicted"/>
<dbReference type="EMBL" id="CP002869">
    <property type="protein sequence ID" value="AEI41974.1"/>
    <property type="molecule type" value="Genomic_DNA"/>
</dbReference>
<reference evidence="2 3" key="2">
    <citation type="journal article" date="2013" name="Genome Announc.">
        <title>Genome Sequence of Growth-Improving Paenibacillus mucilaginosus Strain KNP414.</title>
        <authorList>
            <person name="Lu J.J."/>
            <person name="Wang J.F."/>
            <person name="Hu X.F."/>
        </authorList>
    </citation>
    <scope>NUCLEOTIDE SEQUENCE [LARGE SCALE GENOMIC DNA]</scope>
    <source>
        <strain evidence="2 3">KNP414</strain>
    </source>
</reference>
<feature type="region of interest" description="Disordered" evidence="1">
    <location>
        <begin position="23"/>
        <end position="71"/>
    </location>
</feature>
<dbReference type="HOGENOM" id="CLU_2383383_0_0_9"/>
<protein>
    <submittedName>
        <fullName evidence="2">Uncharacterized protein</fullName>
    </submittedName>
</protein>
<dbReference type="Proteomes" id="UP000006620">
    <property type="component" value="Chromosome"/>
</dbReference>
<dbReference type="AlphaFoldDB" id="F8F8R2"/>
<evidence type="ECO:0000256" key="1">
    <source>
        <dbReference type="SAM" id="MobiDB-lite"/>
    </source>
</evidence>
<dbReference type="KEGG" id="pms:KNP414_03416"/>
<evidence type="ECO:0000313" key="2">
    <source>
        <dbReference type="EMBL" id="AEI41974.1"/>
    </source>
</evidence>
<organism evidence="2 3">
    <name type="scientific">Paenibacillus mucilaginosus (strain KNP414)</name>
    <dbReference type="NCBI Taxonomy" id="1036673"/>
    <lineage>
        <taxon>Bacteria</taxon>
        <taxon>Bacillati</taxon>
        <taxon>Bacillota</taxon>
        <taxon>Bacilli</taxon>
        <taxon>Bacillales</taxon>
        <taxon>Paenibacillaceae</taxon>
        <taxon>Paenibacillus</taxon>
    </lineage>
</organism>
<reference evidence="3" key="1">
    <citation type="submission" date="2011-06" db="EMBL/GenBank/DDBJ databases">
        <title>Complete genome sequence of Paenibacillus mucilaginosus KNP414.</title>
        <authorList>
            <person name="Wang J."/>
            <person name="Hu S."/>
            <person name="Hu X."/>
            <person name="Zhang B."/>
            <person name="Dong D."/>
            <person name="Zhang S."/>
            <person name="Zhao K."/>
            <person name="Wu D."/>
        </authorList>
    </citation>
    <scope>NUCLEOTIDE SEQUENCE [LARGE SCALE GENOMIC DNA]</scope>
    <source>
        <strain evidence="3">KNP414</strain>
    </source>
</reference>
<sequence length="94" mass="10554">METGRRMYPRAAGRIPPIIIRSDEALDRAPSRGRGQGCGIQRPLKCTEPRLTSNRSGGSTGRKKETVEQRERPLACWIKQARNDRLVPERAALT</sequence>
<evidence type="ECO:0000313" key="3">
    <source>
        <dbReference type="Proteomes" id="UP000006620"/>
    </source>
</evidence>
<accession>F8F8R2</accession>
<feature type="compositionally biased region" description="Basic and acidic residues" evidence="1">
    <location>
        <begin position="62"/>
        <end position="71"/>
    </location>
</feature>
<name>F8F8R2_PAEMK</name>
<gene>
    <name evidence="2" type="ordered locus">KNP414_03416</name>
</gene>